<dbReference type="EMBL" id="CP104557">
    <property type="protein sequence ID" value="UXH40639.1"/>
    <property type="molecule type" value="Genomic_DNA"/>
</dbReference>
<proteinExistence type="predicted"/>
<reference evidence="1" key="1">
    <citation type="submission" date="2022-09" db="EMBL/GenBank/DDBJ databases">
        <title>Complete genome sequence of Pseudomonas promysalinigenes strain RL-WG26, a newly isolated PGPR with the potential for plant salinity stress alleviation.</title>
        <authorList>
            <person name="Ren L."/>
            <person name="Wang G."/>
            <person name="Hu H."/>
        </authorList>
    </citation>
    <scope>NUCLEOTIDE SEQUENCE</scope>
    <source>
        <strain evidence="1">RL-WG26</strain>
    </source>
</reference>
<keyword evidence="2" id="KW-1185">Reference proteome</keyword>
<dbReference type="Pfam" id="PF08849">
    <property type="entry name" value="BrxA"/>
    <property type="match status" value="1"/>
</dbReference>
<dbReference type="Proteomes" id="UP001064504">
    <property type="component" value="Chromosome"/>
</dbReference>
<accession>A0ABY6ALU3</accession>
<dbReference type="Gene3D" id="1.10.3540.10">
    <property type="entry name" value="uncharacterized protein from magnetospirillum magneticum domain"/>
    <property type="match status" value="1"/>
</dbReference>
<sequence>MSVQAFSYDSDLIGGSLQVRESRIVADLLLQNVSSEQWYEAIQQENRLQKRTPASAKRVAQALRKRLERLDAAFWRAIRDGDNELATQLVFCSALERNLLLVEFIETVVRDAFVTRAGVLEPYHWSDFLDERTHRDPAINSWTESSRKKMAQVVYRMLAEVGLLESTRSMRLQNLRIRPEVRALLDDSYRQRIKACLEVSSAAAQ</sequence>
<evidence type="ECO:0000313" key="1">
    <source>
        <dbReference type="EMBL" id="UXH40639.1"/>
    </source>
</evidence>
<dbReference type="RefSeq" id="WP_261744728.1">
    <property type="nucleotide sequence ID" value="NZ_CP104557.1"/>
</dbReference>
<organism evidence="1 2">
    <name type="scientific">Pseudomonas promysalinigenes</name>
    <dbReference type="NCBI Taxonomy" id="485898"/>
    <lineage>
        <taxon>Bacteria</taxon>
        <taxon>Pseudomonadati</taxon>
        <taxon>Pseudomonadota</taxon>
        <taxon>Gammaproteobacteria</taxon>
        <taxon>Pseudomonadales</taxon>
        <taxon>Pseudomonadaceae</taxon>
        <taxon>Pseudomonas</taxon>
    </lineage>
</organism>
<name>A0ABY6ALU3_9PSED</name>
<dbReference type="InterPro" id="IPR023137">
    <property type="entry name" value="BrxA_sf"/>
</dbReference>
<protein>
    <submittedName>
        <fullName evidence="1">DUF1819 family protein</fullName>
    </submittedName>
</protein>
<dbReference type="InterPro" id="IPR014948">
    <property type="entry name" value="BrxA"/>
</dbReference>
<gene>
    <name evidence="1" type="ORF">N5C08_03565</name>
</gene>
<evidence type="ECO:0000313" key="2">
    <source>
        <dbReference type="Proteomes" id="UP001064504"/>
    </source>
</evidence>